<dbReference type="GO" id="GO:0016020">
    <property type="term" value="C:membrane"/>
    <property type="evidence" value="ECO:0007669"/>
    <property type="project" value="GOC"/>
</dbReference>
<evidence type="ECO:0000256" key="1">
    <source>
        <dbReference type="ARBA" id="ARBA00006962"/>
    </source>
</evidence>
<evidence type="ECO:0000256" key="2">
    <source>
        <dbReference type="ARBA" id="ARBA00022676"/>
    </source>
</evidence>
<organism evidence="5 6">
    <name type="scientific">Acidimicrobium ferrooxidans (strain DSM 10331 / JCM 15462 / NBRC 103882 / ICP)</name>
    <dbReference type="NCBI Taxonomy" id="525909"/>
    <lineage>
        <taxon>Bacteria</taxon>
        <taxon>Bacillati</taxon>
        <taxon>Actinomycetota</taxon>
        <taxon>Acidimicrobiia</taxon>
        <taxon>Acidimicrobiales</taxon>
        <taxon>Acidimicrobiaceae</taxon>
        <taxon>Acidimicrobium</taxon>
    </lineage>
</organism>
<name>C7LYG8_ACIFD</name>
<evidence type="ECO:0000313" key="6">
    <source>
        <dbReference type="Proteomes" id="UP000000771"/>
    </source>
</evidence>
<dbReference type="Gene3D" id="3.40.50.2000">
    <property type="entry name" value="Glycogen Phosphorylase B"/>
    <property type="match status" value="2"/>
</dbReference>
<dbReference type="CAZy" id="GT28">
    <property type="family name" value="Glycosyltransferase Family 28"/>
</dbReference>
<dbReference type="KEGG" id="afo:Afer_0830"/>
<dbReference type="PANTHER" id="PTHR43025">
    <property type="entry name" value="MONOGALACTOSYLDIACYLGLYCEROL SYNTHASE"/>
    <property type="match status" value="1"/>
</dbReference>
<dbReference type="eggNOG" id="COG0707">
    <property type="taxonomic scope" value="Bacteria"/>
</dbReference>
<dbReference type="GO" id="GO:0009247">
    <property type="term" value="P:glycolipid biosynthetic process"/>
    <property type="evidence" value="ECO:0007669"/>
    <property type="project" value="InterPro"/>
</dbReference>
<dbReference type="Pfam" id="PF06925">
    <property type="entry name" value="MGDG_synth"/>
    <property type="match status" value="1"/>
</dbReference>
<dbReference type="EMBL" id="CP001631">
    <property type="protein sequence ID" value="ACU53776.1"/>
    <property type="molecule type" value="Genomic_DNA"/>
</dbReference>
<dbReference type="SUPFAM" id="SSF53756">
    <property type="entry name" value="UDP-Glycosyltransferase/glycogen phosphorylase"/>
    <property type="match status" value="1"/>
</dbReference>
<dbReference type="PANTHER" id="PTHR43025:SF3">
    <property type="entry name" value="MONOGALACTOSYLDIACYLGLYCEROL SYNTHASE 1, CHLOROPLASTIC"/>
    <property type="match status" value="1"/>
</dbReference>
<evidence type="ECO:0000313" key="5">
    <source>
        <dbReference type="EMBL" id="ACU53776.1"/>
    </source>
</evidence>
<dbReference type="AlphaFoldDB" id="C7LYG8"/>
<gene>
    <name evidence="5" type="ordered locus">Afer_0830</name>
</gene>
<dbReference type="HOGENOM" id="CLU_028367_4_0_11"/>
<dbReference type="Pfam" id="PF13692">
    <property type="entry name" value="Glyco_trans_1_4"/>
    <property type="match status" value="1"/>
</dbReference>
<dbReference type="RefSeq" id="WP_015798265.1">
    <property type="nucleotide sequence ID" value="NC_013124.1"/>
</dbReference>
<sequence>MSQPRVLIVSARLGGGHDGAARAIADHLGRHGADVSIVDFLDAAPRLGTMLETVFRVEVERAPWAYRLEFELWSHIPALTKVARAVFRRAFGAKVREWLQTIDPDIVIATHPFPAQLLGEFRRRRDPCVADRHLVTFLTDFSVHPMWIHPDIDVHLAVAETAAVQAKRRGHLRGPVVRVGPFVDERFRMLPERASARRHLGLPPDARIALIVGGSWGVGKLVETAAALASTGDVLPVVLAGHNEELRARAAAADGIVAVGWTNEVDLWLAASDVVVQNAGGLSSLEAMAARRPVISYEPIVGHGAENVAAMAESGVTFWARNVRELRDAVVHYASAPEELTLPALAQFQATPEAPILDLLTEAPPRPALSPQRVVLRRGLVGVASAASVFVAVNVASGLIGYEGLNLSAAARPTHVAYLAALLPTPDLASPALDAALHNDHIAVVVTERGVRRDPAAVAMAGAAGVALVNGGAGSRIGDLSLIVPVNDLQLGRAALSAVLGSPVNVYVPQNTINAVDLAWAALHHQSVIPARIIPPRALASTIAPGSIVEVADPTASVASALALAASTRQALAARHLVGAPVSELARAPELSA</sequence>
<keyword evidence="6" id="KW-1185">Reference proteome</keyword>
<comment type="similarity">
    <text evidence="1">Belongs to the glycosyltransferase 28 family.</text>
</comment>
<dbReference type="STRING" id="525909.Afer_0830"/>
<keyword evidence="3 5" id="KW-0808">Transferase</keyword>
<feature type="domain" description="Diacylglycerol glucosyltransferase N-terminal" evidence="4">
    <location>
        <begin position="17"/>
        <end position="180"/>
    </location>
</feature>
<dbReference type="InterPro" id="IPR009695">
    <property type="entry name" value="Diacylglyc_glucosyltr_N"/>
</dbReference>
<dbReference type="Proteomes" id="UP000000771">
    <property type="component" value="Chromosome"/>
</dbReference>
<accession>C7LYG8</accession>
<protein>
    <submittedName>
        <fullName evidence="5">Glycosyl transferase group 1</fullName>
    </submittedName>
</protein>
<keyword evidence="2" id="KW-0328">Glycosyltransferase</keyword>
<dbReference type="GO" id="GO:0016758">
    <property type="term" value="F:hexosyltransferase activity"/>
    <property type="evidence" value="ECO:0007669"/>
    <property type="project" value="InterPro"/>
</dbReference>
<dbReference type="InterPro" id="IPR050519">
    <property type="entry name" value="Glycosyltransf_28_UgtP"/>
</dbReference>
<evidence type="ECO:0000259" key="4">
    <source>
        <dbReference type="Pfam" id="PF06925"/>
    </source>
</evidence>
<evidence type="ECO:0000256" key="3">
    <source>
        <dbReference type="ARBA" id="ARBA00022679"/>
    </source>
</evidence>
<reference evidence="5 6" key="1">
    <citation type="journal article" date="2009" name="Stand. Genomic Sci.">
        <title>Complete genome sequence of Acidimicrobium ferrooxidans type strain (ICP).</title>
        <authorList>
            <person name="Clum A."/>
            <person name="Nolan M."/>
            <person name="Lang E."/>
            <person name="Glavina Del Rio T."/>
            <person name="Tice H."/>
            <person name="Copeland A."/>
            <person name="Cheng J.F."/>
            <person name="Lucas S."/>
            <person name="Chen F."/>
            <person name="Bruce D."/>
            <person name="Goodwin L."/>
            <person name="Pitluck S."/>
            <person name="Ivanova N."/>
            <person name="Mavrommatis K."/>
            <person name="Mikhailova N."/>
            <person name="Pati A."/>
            <person name="Chen A."/>
            <person name="Palaniappan K."/>
            <person name="Goker M."/>
            <person name="Spring S."/>
            <person name="Land M."/>
            <person name="Hauser L."/>
            <person name="Chang Y.J."/>
            <person name="Jeffries C.C."/>
            <person name="Chain P."/>
            <person name="Bristow J."/>
            <person name="Eisen J.A."/>
            <person name="Markowitz V."/>
            <person name="Hugenholtz P."/>
            <person name="Kyrpides N.C."/>
            <person name="Klenk H.P."/>
            <person name="Lapidus A."/>
        </authorList>
    </citation>
    <scope>NUCLEOTIDE SEQUENCE [LARGE SCALE GENOMIC DNA]</scope>
    <source>
        <strain evidence="6">DSM 10331 / JCM 15462 / NBRC 103882 / ICP</strain>
    </source>
</reference>
<proteinExistence type="inferred from homology"/>